<evidence type="ECO:0000256" key="1">
    <source>
        <dbReference type="SAM" id="Phobius"/>
    </source>
</evidence>
<dbReference type="STRING" id="36847.CLNEO_15900"/>
<accession>A0A136WF24</accession>
<keyword evidence="3" id="KW-1185">Reference proteome</keyword>
<dbReference type="Proteomes" id="UP000070539">
    <property type="component" value="Unassembled WGS sequence"/>
</dbReference>
<keyword evidence="1" id="KW-1133">Transmembrane helix</keyword>
<dbReference type="AlphaFoldDB" id="A0A136WF24"/>
<dbReference type="EMBL" id="LRVM01000004">
    <property type="protein sequence ID" value="KXL53047.1"/>
    <property type="molecule type" value="Genomic_DNA"/>
</dbReference>
<feature type="transmembrane region" description="Helical" evidence="1">
    <location>
        <begin position="6"/>
        <end position="24"/>
    </location>
</feature>
<proteinExistence type="predicted"/>
<dbReference type="InterPro" id="IPR014245">
    <property type="entry name" value="Spore_III_AF"/>
</dbReference>
<protein>
    <submittedName>
        <fullName evidence="2">Stage III sporulation protein AF</fullName>
    </submittedName>
</protein>
<evidence type="ECO:0000313" key="2">
    <source>
        <dbReference type="EMBL" id="KXL53047.1"/>
    </source>
</evidence>
<feature type="transmembrane region" description="Helical" evidence="1">
    <location>
        <begin position="36"/>
        <end position="55"/>
    </location>
</feature>
<name>A0A136WF24_9FIRM</name>
<dbReference type="Pfam" id="PF09581">
    <property type="entry name" value="Spore_III_AF"/>
    <property type="match status" value="1"/>
</dbReference>
<evidence type="ECO:0000313" key="3">
    <source>
        <dbReference type="Proteomes" id="UP000070539"/>
    </source>
</evidence>
<organism evidence="2 3">
    <name type="scientific">Anaerotignum neopropionicum</name>
    <dbReference type="NCBI Taxonomy" id="36847"/>
    <lineage>
        <taxon>Bacteria</taxon>
        <taxon>Bacillati</taxon>
        <taxon>Bacillota</taxon>
        <taxon>Clostridia</taxon>
        <taxon>Lachnospirales</taxon>
        <taxon>Anaerotignaceae</taxon>
        <taxon>Anaerotignum</taxon>
    </lineage>
</organism>
<keyword evidence="1" id="KW-0812">Transmembrane</keyword>
<keyword evidence="1" id="KW-0472">Membrane</keyword>
<comment type="caution">
    <text evidence="2">The sequence shown here is derived from an EMBL/GenBank/DDBJ whole genome shotgun (WGS) entry which is preliminary data.</text>
</comment>
<sequence length="166" mass="18586">MAALSAYIKTITALTIFSALACMLMPDGSFRKYVELVLGVLVLTAVLNPFLGIFGTDQVHMELGVLQNQVRLEKNFFSAEEYEEMEQQRVTAAYGQVLQDRVKEDLTQKYSDIEWVDVTFCEDSTDENYGMIEGIAIGCANEDAKKIQTYAAKRYGLAEEAISVEK</sequence>
<reference evidence="2 3" key="1">
    <citation type="submission" date="2016-01" db="EMBL/GenBank/DDBJ databases">
        <title>Genome sequence of Clostridium neopropionicum X4, DSM-3847.</title>
        <authorList>
            <person name="Poehlein A."/>
            <person name="Beck M.H."/>
            <person name="Bengelsdorf F.R."/>
            <person name="Daniel R."/>
            <person name="Duerre P."/>
        </authorList>
    </citation>
    <scope>NUCLEOTIDE SEQUENCE [LARGE SCALE GENOMIC DNA]</scope>
    <source>
        <strain evidence="2 3">DSM-3847</strain>
    </source>
</reference>
<gene>
    <name evidence="2" type="ORF">CLNEO_15900</name>
</gene>